<dbReference type="InterPro" id="IPR008280">
    <property type="entry name" value="Tub_FtsZ_C"/>
</dbReference>
<protein>
    <submittedName>
        <fullName evidence="5">Tubulin alpha-1 chain</fullName>
    </submittedName>
</protein>
<dbReference type="STRING" id="6185.A0A094ZGE9"/>
<dbReference type="GO" id="GO:0007017">
    <property type="term" value="P:microtubule-based process"/>
    <property type="evidence" value="ECO:0007669"/>
    <property type="project" value="InterPro"/>
</dbReference>
<dbReference type="GO" id="GO:0005525">
    <property type="term" value="F:GTP binding"/>
    <property type="evidence" value="ECO:0007669"/>
    <property type="project" value="UniProtKB-KW"/>
</dbReference>
<dbReference type="InterPro" id="IPR036525">
    <property type="entry name" value="Tubulin/FtsZ_GTPase_sf"/>
</dbReference>
<evidence type="ECO:0000256" key="2">
    <source>
        <dbReference type="ARBA" id="ARBA00022701"/>
    </source>
</evidence>
<dbReference type="SUPFAM" id="SSF52490">
    <property type="entry name" value="Tubulin nucleotide-binding domain-like"/>
    <property type="match status" value="1"/>
</dbReference>
<name>A0A094ZGE9_SCHHA</name>
<dbReference type="InterPro" id="IPR000217">
    <property type="entry name" value="Tubulin"/>
</dbReference>
<keyword evidence="3" id="KW-0547">Nucleotide-binding</keyword>
<evidence type="ECO:0000256" key="1">
    <source>
        <dbReference type="ARBA" id="ARBA00009636"/>
    </source>
</evidence>
<sequence>MERLNVEYGKQFNLEFAVYTAIKIATTDVETYNTIIITHATLEHPDCAFVADKRAIYYICGHNDDLAKDQRAVRMLSNITAISEAWMKVDGKLDLMYSEHQFVHWYVNEGMKESEFSEA</sequence>
<comment type="similarity">
    <text evidence="1">Belongs to the tubulin family.</text>
</comment>
<proteinExistence type="inferred from homology"/>
<reference evidence="5" key="1">
    <citation type="journal article" date="2012" name="Nat. Genet.">
        <title>Whole-genome sequence of Schistosoma haematobium.</title>
        <authorList>
            <person name="Young N.D."/>
            <person name="Jex A.R."/>
            <person name="Li B."/>
            <person name="Liu S."/>
            <person name="Yang L."/>
            <person name="Xiong Z."/>
            <person name="Li Y."/>
            <person name="Cantacessi C."/>
            <person name="Hall R.S."/>
            <person name="Xu X."/>
            <person name="Chen F."/>
            <person name="Wu X."/>
            <person name="Zerlotini A."/>
            <person name="Oliveira G."/>
            <person name="Hofmann A."/>
            <person name="Zhang G."/>
            <person name="Fang X."/>
            <person name="Kang Y."/>
            <person name="Campbell B.E."/>
            <person name="Loukas A."/>
            <person name="Ranganathan S."/>
            <person name="Rollinson D."/>
            <person name="Rinaldi G."/>
            <person name="Brindley P.J."/>
            <person name="Yang H."/>
            <person name="Wang J."/>
            <person name="Wang J."/>
            <person name="Gasser R.B."/>
        </authorList>
    </citation>
    <scope>NUCLEOTIDE SEQUENCE [LARGE SCALE GENOMIC DNA]</scope>
</reference>
<accession>A0A094ZGE9</accession>
<evidence type="ECO:0000256" key="3">
    <source>
        <dbReference type="ARBA" id="ARBA00022741"/>
    </source>
</evidence>
<evidence type="ECO:0000256" key="4">
    <source>
        <dbReference type="ARBA" id="ARBA00023134"/>
    </source>
</evidence>
<dbReference type="PANTHER" id="PTHR11588">
    <property type="entry name" value="TUBULIN"/>
    <property type="match status" value="1"/>
</dbReference>
<organism evidence="5">
    <name type="scientific">Schistosoma haematobium</name>
    <name type="common">Blood fluke</name>
    <dbReference type="NCBI Taxonomy" id="6185"/>
    <lineage>
        <taxon>Eukaryota</taxon>
        <taxon>Metazoa</taxon>
        <taxon>Spiralia</taxon>
        <taxon>Lophotrochozoa</taxon>
        <taxon>Platyhelminthes</taxon>
        <taxon>Trematoda</taxon>
        <taxon>Digenea</taxon>
        <taxon>Strigeidida</taxon>
        <taxon>Schistosomatoidea</taxon>
        <taxon>Schistosomatidae</taxon>
        <taxon>Schistosoma</taxon>
    </lineage>
</organism>
<dbReference type="GO" id="GO:0005874">
    <property type="term" value="C:microtubule"/>
    <property type="evidence" value="ECO:0007669"/>
    <property type="project" value="UniProtKB-KW"/>
</dbReference>
<dbReference type="InterPro" id="IPR023123">
    <property type="entry name" value="Tubulin_C"/>
</dbReference>
<dbReference type="AlphaFoldDB" id="A0A094ZGE9"/>
<gene>
    <name evidence="5" type="ORF">MS3_01036</name>
</gene>
<dbReference type="SUPFAM" id="SSF55307">
    <property type="entry name" value="Tubulin C-terminal domain-like"/>
    <property type="match status" value="1"/>
</dbReference>
<keyword evidence="4" id="KW-0342">GTP-binding</keyword>
<dbReference type="EMBL" id="KL250521">
    <property type="protein sequence ID" value="KGB32902.1"/>
    <property type="molecule type" value="Genomic_DNA"/>
</dbReference>
<keyword evidence="2" id="KW-0493">Microtubule</keyword>
<evidence type="ECO:0000313" key="5">
    <source>
        <dbReference type="EMBL" id="KGB32902.1"/>
    </source>
</evidence>
<dbReference type="Gene3D" id="1.10.287.600">
    <property type="entry name" value="Helix hairpin bin"/>
    <property type="match status" value="1"/>
</dbReference>